<evidence type="ECO:0000313" key="1">
    <source>
        <dbReference type="EMBL" id="KAI3767318.1"/>
    </source>
</evidence>
<reference evidence="2" key="1">
    <citation type="journal article" date="2022" name="Mol. Ecol. Resour.">
        <title>The genomes of chicory, endive, great burdock and yacon provide insights into Asteraceae palaeo-polyploidization history and plant inulin production.</title>
        <authorList>
            <person name="Fan W."/>
            <person name="Wang S."/>
            <person name="Wang H."/>
            <person name="Wang A."/>
            <person name="Jiang F."/>
            <person name="Liu H."/>
            <person name="Zhao H."/>
            <person name="Xu D."/>
            <person name="Zhang Y."/>
        </authorList>
    </citation>
    <scope>NUCLEOTIDE SEQUENCE [LARGE SCALE GENOMIC DNA]</scope>
    <source>
        <strain evidence="2">cv. Punajuju</strain>
    </source>
</reference>
<name>A0ACB9F7J2_CICIN</name>
<gene>
    <name evidence="1" type="ORF">L2E82_17413</name>
</gene>
<dbReference type="EMBL" id="CM042011">
    <property type="protein sequence ID" value="KAI3767318.1"/>
    <property type="molecule type" value="Genomic_DNA"/>
</dbReference>
<protein>
    <submittedName>
        <fullName evidence="1">Uncharacterized protein</fullName>
    </submittedName>
</protein>
<accession>A0ACB9F7J2</accession>
<reference evidence="1 2" key="2">
    <citation type="journal article" date="2022" name="Mol. Ecol. Resour.">
        <title>The genomes of chicory, endive, great burdock and yacon provide insights into Asteraceae paleo-polyploidization history and plant inulin production.</title>
        <authorList>
            <person name="Fan W."/>
            <person name="Wang S."/>
            <person name="Wang H."/>
            <person name="Wang A."/>
            <person name="Jiang F."/>
            <person name="Liu H."/>
            <person name="Zhao H."/>
            <person name="Xu D."/>
            <person name="Zhang Y."/>
        </authorList>
    </citation>
    <scope>NUCLEOTIDE SEQUENCE [LARGE SCALE GENOMIC DNA]</scope>
    <source>
        <strain evidence="2">cv. Punajuju</strain>
        <tissue evidence="1">Leaves</tissue>
    </source>
</reference>
<keyword evidence="2" id="KW-1185">Reference proteome</keyword>
<evidence type="ECO:0000313" key="2">
    <source>
        <dbReference type="Proteomes" id="UP001055811"/>
    </source>
</evidence>
<organism evidence="1 2">
    <name type="scientific">Cichorium intybus</name>
    <name type="common">Chicory</name>
    <dbReference type="NCBI Taxonomy" id="13427"/>
    <lineage>
        <taxon>Eukaryota</taxon>
        <taxon>Viridiplantae</taxon>
        <taxon>Streptophyta</taxon>
        <taxon>Embryophyta</taxon>
        <taxon>Tracheophyta</taxon>
        <taxon>Spermatophyta</taxon>
        <taxon>Magnoliopsida</taxon>
        <taxon>eudicotyledons</taxon>
        <taxon>Gunneridae</taxon>
        <taxon>Pentapetalae</taxon>
        <taxon>asterids</taxon>
        <taxon>campanulids</taxon>
        <taxon>Asterales</taxon>
        <taxon>Asteraceae</taxon>
        <taxon>Cichorioideae</taxon>
        <taxon>Cichorieae</taxon>
        <taxon>Cichoriinae</taxon>
        <taxon>Cichorium</taxon>
    </lineage>
</organism>
<comment type="caution">
    <text evidence="1">The sequence shown here is derived from an EMBL/GenBank/DDBJ whole genome shotgun (WGS) entry which is preliminary data.</text>
</comment>
<proteinExistence type="predicted"/>
<dbReference type="Proteomes" id="UP001055811">
    <property type="component" value="Linkage Group LG03"/>
</dbReference>
<sequence>MLHLHHAHQHHCYIYLCLTTTFRHYCYYEPPQVHPIVVIRHDHRTKFCSVLWVCHLAYLSIFVYYIDRQSAVNIEGEASVVPEGGKYSEWSTAESSEDVEKQEVDEAS</sequence>